<evidence type="ECO:0000313" key="2">
    <source>
        <dbReference type="EMBL" id="MBP1932285.1"/>
    </source>
</evidence>
<comment type="caution">
    <text evidence="2">The sequence shown here is derived from an EMBL/GenBank/DDBJ whole genome shotgun (WGS) entry which is preliminary data.</text>
</comment>
<feature type="transmembrane region" description="Helical" evidence="1">
    <location>
        <begin position="6"/>
        <end position="23"/>
    </location>
</feature>
<accession>A0ABS4GPT9</accession>
<proteinExistence type="predicted"/>
<dbReference type="RefSeq" id="WP_209810330.1">
    <property type="nucleotide sequence ID" value="NZ_JAGGKT010000005.1"/>
</dbReference>
<name>A0ABS4GPT9_9BACL</name>
<evidence type="ECO:0000313" key="3">
    <source>
        <dbReference type="Proteomes" id="UP001519343"/>
    </source>
</evidence>
<sequence length="99" mass="11055">MGIYMIILIAAGLVMVLPIRMLPKKLVKLAAGSAGLAAIAQQQMHRMNQRMDDEFQQPLLHQQMNDPYQNPGMDLVVDESFHGIDHGMGIANPDHNNMF</sequence>
<keyword evidence="3" id="KW-1185">Reference proteome</keyword>
<dbReference type="Proteomes" id="UP001519343">
    <property type="component" value="Unassembled WGS sequence"/>
</dbReference>
<gene>
    <name evidence="2" type="ORF">J2Z37_002286</name>
</gene>
<protein>
    <submittedName>
        <fullName evidence="2">Uncharacterized protein</fullName>
    </submittedName>
</protein>
<keyword evidence="1" id="KW-0812">Transmembrane</keyword>
<organism evidence="2 3">
    <name type="scientific">Ammoniphilus resinae</name>
    <dbReference type="NCBI Taxonomy" id="861532"/>
    <lineage>
        <taxon>Bacteria</taxon>
        <taxon>Bacillati</taxon>
        <taxon>Bacillota</taxon>
        <taxon>Bacilli</taxon>
        <taxon>Bacillales</taxon>
        <taxon>Paenibacillaceae</taxon>
        <taxon>Aneurinibacillus group</taxon>
        <taxon>Ammoniphilus</taxon>
    </lineage>
</organism>
<evidence type="ECO:0000256" key="1">
    <source>
        <dbReference type="SAM" id="Phobius"/>
    </source>
</evidence>
<keyword evidence="1" id="KW-1133">Transmembrane helix</keyword>
<dbReference type="EMBL" id="JAGGKT010000005">
    <property type="protein sequence ID" value="MBP1932285.1"/>
    <property type="molecule type" value="Genomic_DNA"/>
</dbReference>
<reference evidence="2 3" key="1">
    <citation type="submission" date="2021-03" db="EMBL/GenBank/DDBJ databases">
        <title>Genomic Encyclopedia of Type Strains, Phase IV (KMG-IV): sequencing the most valuable type-strain genomes for metagenomic binning, comparative biology and taxonomic classification.</title>
        <authorList>
            <person name="Goeker M."/>
        </authorList>
    </citation>
    <scope>NUCLEOTIDE SEQUENCE [LARGE SCALE GENOMIC DNA]</scope>
    <source>
        <strain evidence="2 3">DSM 24738</strain>
    </source>
</reference>
<keyword evidence="1" id="KW-0472">Membrane</keyword>